<feature type="transmembrane region" description="Helical" evidence="9">
    <location>
        <begin position="103"/>
        <end position="129"/>
    </location>
</feature>
<dbReference type="GO" id="GO:0005789">
    <property type="term" value="C:endoplasmic reticulum membrane"/>
    <property type="evidence" value="ECO:0007669"/>
    <property type="project" value="UniProtKB-SubCell"/>
</dbReference>
<feature type="transmembrane region" description="Helical" evidence="9">
    <location>
        <begin position="65"/>
        <end position="83"/>
    </location>
</feature>
<evidence type="ECO:0000256" key="4">
    <source>
        <dbReference type="ARBA" id="ARBA00022824"/>
    </source>
</evidence>
<dbReference type="OMA" id="TYRFWYL"/>
<gene>
    <name evidence="10" type="ORF">C0Q70_18565</name>
</gene>
<keyword evidence="7 9" id="KW-0472">Membrane</keyword>
<evidence type="ECO:0000256" key="6">
    <source>
        <dbReference type="ARBA" id="ARBA00023098"/>
    </source>
</evidence>
<dbReference type="GO" id="GO:0019915">
    <property type="term" value="P:lipid storage"/>
    <property type="evidence" value="ECO:0007669"/>
    <property type="project" value="InterPro"/>
</dbReference>
<dbReference type="PANTHER" id="PTHR23129:SF0">
    <property type="entry name" value="ACYL-COENZYME A DIPHOSPHATASE FITM2"/>
    <property type="match status" value="1"/>
</dbReference>
<keyword evidence="2 9" id="KW-0812">Transmembrane</keyword>
<accession>A0A2T7NGW3</accession>
<keyword evidence="6" id="KW-0443">Lipid metabolism</keyword>
<comment type="subcellular location">
    <subcellularLocation>
        <location evidence="1">Endoplasmic reticulum membrane</location>
        <topology evidence="1">Multi-pass membrane protein</topology>
    </subcellularLocation>
</comment>
<evidence type="ECO:0000256" key="1">
    <source>
        <dbReference type="ARBA" id="ARBA00004477"/>
    </source>
</evidence>
<feature type="transmembrane region" description="Helical" evidence="9">
    <location>
        <begin position="249"/>
        <end position="272"/>
    </location>
</feature>
<feature type="region of interest" description="Disordered" evidence="8">
    <location>
        <begin position="1"/>
        <end position="33"/>
    </location>
</feature>
<evidence type="ECO:0000256" key="9">
    <source>
        <dbReference type="SAM" id="Phobius"/>
    </source>
</evidence>
<sequence length="318" mass="36266">MASKSGSSRRKSFTKGSHKDYEDRNVSRAGKKPLPEPTHLGHFVLMVVLKVCRSVLFVDTSVKIGIYLIGVMAGSVICDLFVVPKSYLSDKQNFLNQYFVKLGWGWTLTLLVSYVCLSSLVYCSGNWAAVRRHIMRMAIASVEWYVCVTAFRHIETTVGMCTSSQHLDRNTCIDSGSGWLGFDISGHVFLLIHNLLTISEEVKTFKEWRKLGELLEDEDLPNKRKVTNDDIKQAQSLYKGLTPYIKATFIVLALLTVLWEFMLLVSVVYRFHTLTQKVTAAFVAVFCWFLNYRVLYRLNSEWFPAYPGESSFNFLKSS</sequence>
<dbReference type="GO" id="GO:0008654">
    <property type="term" value="P:phospholipid biosynthetic process"/>
    <property type="evidence" value="ECO:0007669"/>
    <property type="project" value="TreeGrafter"/>
</dbReference>
<keyword evidence="4" id="KW-0256">Endoplasmic reticulum</keyword>
<dbReference type="Proteomes" id="UP000245119">
    <property type="component" value="Linkage Group LG12"/>
</dbReference>
<dbReference type="GO" id="GO:0034389">
    <property type="term" value="P:lipid droplet organization"/>
    <property type="evidence" value="ECO:0007669"/>
    <property type="project" value="InterPro"/>
</dbReference>
<organism evidence="10 11">
    <name type="scientific">Pomacea canaliculata</name>
    <name type="common">Golden apple snail</name>
    <dbReference type="NCBI Taxonomy" id="400727"/>
    <lineage>
        <taxon>Eukaryota</taxon>
        <taxon>Metazoa</taxon>
        <taxon>Spiralia</taxon>
        <taxon>Lophotrochozoa</taxon>
        <taxon>Mollusca</taxon>
        <taxon>Gastropoda</taxon>
        <taxon>Caenogastropoda</taxon>
        <taxon>Architaenioglossa</taxon>
        <taxon>Ampullarioidea</taxon>
        <taxon>Ampullariidae</taxon>
        <taxon>Pomacea</taxon>
    </lineage>
</organism>
<dbReference type="InterPro" id="IPR019388">
    <property type="entry name" value="FIT"/>
</dbReference>
<evidence type="ECO:0000256" key="8">
    <source>
        <dbReference type="SAM" id="MobiDB-lite"/>
    </source>
</evidence>
<evidence type="ECO:0008006" key="12">
    <source>
        <dbReference type="Google" id="ProtNLM"/>
    </source>
</evidence>
<dbReference type="HAMAP" id="MF_03230">
    <property type="entry name" value="FITM2"/>
    <property type="match status" value="1"/>
</dbReference>
<dbReference type="PANTHER" id="PTHR23129">
    <property type="entry name" value="ACYL-COENZYME A DIPHOSPHATASE FITM2"/>
    <property type="match status" value="1"/>
</dbReference>
<evidence type="ECO:0000256" key="2">
    <source>
        <dbReference type="ARBA" id="ARBA00022692"/>
    </source>
</evidence>
<dbReference type="InterPro" id="IPR046401">
    <property type="entry name" value="FITM1/2"/>
</dbReference>
<feature type="transmembrane region" description="Helical" evidence="9">
    <location>
        <begin position="278"/>
        <end position="296"/>
    </location>
</feature>
<evidence type="ECO:0000313" key="10">
    <source>
        <dbReference type="EMBL" id="PVD20411.1"/>
    </source>
</evidence>
<evidence type="ECO:0000256" key="3">
    <source>
        <dbReference type="ARBA" id="ARBA00022801"/>
    </source>
</evidence>
<keyword evidence="5 9" id="KW-1133">Transmembrane helix</keyword>
<evidence type="ECO:0000256" key="7">
    <source>
        <dbReference type="ARBA" id="ARBA00023136"/>
    </source>
</evidence>
<feature type="compositionally biased region" description="Basic and acidic residues" evidence="8">
    <location>
        <begin position="17"/>
        <end position="26"/>
    </location>
</feature>
<dbReference type="AlphaFoldDB" id="A0A2T7NGW3"/>
<keyword evidence="11" id="KW-1185">Reference proteome</keyword>
<dbReference type="GO" id="GO:0010945">
    <property type="term" value="F:coenzyme A diphosphatase activity"/>
    <property type="evidence" value="ECO:0007669"/>
    <property type="project" value="InterPro"/>
</dbReference>
<dbReference type="OrthoDB" id="5579088at2759"/>
<dbReference type="STRING" id="400727.A0A2T7NGW3"/>
<comment type="caution">
    <text evidence="10">The sequence shown here is derived from an EMBL/GenBank/DDBJ whole genome shotgun (WGS) entry which is preliminary data.</text>
</comment>
<dbReference type="Pfam" id="PF10261">
    <property type="entry name" value="FIT"/>
    <property type="match status" value="1"/>
</dbReference>
<protein>
    <recommendedName>
        <fullName evidence="12">FIT family protein</fullName>
    </recommendedName>
</protein>
<keyword evidence="3" id="KW-0378">Hydrolase</keyword>
<evidence type="ECO:0000256" key="5">
    <source>
        <dbReference type="ARBA" id="ARBA00022989"/>
    </source>
</evidence>
<evidence type="ECO:0000313" key="11">
    <source>
        <dbReference type="Proteomes" id="UP000245119"/>
    </source>
</evidence>
<dbReference type="EMBL" id="PZQS01000012">
    <property type="protein sequence ID" value="PVD20411.1"/>
    <property type="molecule type" value="Genomic_DNA"/>
</dbReference>
<proteinExistence type="inferred from homology"/>
<reference evidence="10 11" key="1">
    <citation type="submission" date="2018-04" db="EMBL/GenBank/DDBJ databases">
        <title>The genome of golden apple snail Pomacea canaliculata provides insight into stress tolerance and invasive adaptation.</title>
        <authorList>
            <person name="Liu C."/>
            <person name="Liu B."/>
            <person name="Ren Y."/>
            <person name="Zhang Y."/>
            <person name="Wang H."/>
            <person name="Li S."/>
            <person name="Jiang F."/>
            <person name="Yin L."/>
            <person name="Zhang G."/>
            <person name="Qian W."/>
            <person name="Fan W."/>
        </authorList>
    </citation>
    <scope>NUCLEOTIDE SEQUENCE [LARGE SCALE GENOMIC DNA]</scope>
    <source>
        <strain evidence="10">SZHN2017</strain>
        <tissue evidence="10">Muscle</tissue>
    </source>
</reference>
<name>A0A2T7NGW3_POMCA</name>